<organism evidence="2 3">
    <name type="scientific">Arthrobacter gyeryongensis</name>
    <dbReference type="NCBI Taxonomy" id="1650592"/>
    <lineage>
        <taxon>Bacteria</taxon>
        <taxon>Bacillati</taxon>
        <taxon>Actinomycetota</taxon>
        <taxon>Actinomycetes</taxon>
        <taxon>Micrococcales</taxon>
        <taxon>Micrococcaceae</taxon>
        <taxon>Arthrobacter</taxon>
    </lineage>
</organism>
<comment type="caution">
    <text evidence="2">The sequence shown here is derived from an EMBL/GenBank/DDBJ whole genome shotgun (WGS) entry which is preliminary data.</text>
</comment>
<dbReference type="InterPro" id="IPR003673">
    <property type="entry name" value="CoA-Trfase_fam_III"/>
</dbReference>
<keyword evidence="1" id="KW-0808">Transferase</keyword>
<dbReference type="Proteomes" id="UP001500200">
    <property type="component" value="Unassembled WGS sequence"/>
</dbReference>
<gene>
    <name evidence="2" type="ORF">GCM10023346_11800</name>
</gene>
<keyword evidence="3" id="KW-1185">Reference proteome</keyword>
<evidence type="ECO:0000313" key="3">
    <source>
        <dbReference type="Proteomes" id="UP001500200"/>
    </source>
</evidence>
<name>A0ABP9S8B4_9MICC</name>
<evidence type="ECO:0000256" key="1">
    <source>
        <dbReference type="ARBA" id="ARBA00022679"/>
    </source>
</evidence>
<dbReference type="InterPro" id="IPR023606">
    <property type="entry name" value="CoA-Trfase_III_dom_1_sf"/>
</dbReference>
<reference evidence="3" key="1">
    <citation type="journal article" date="2019" name="Int. J. Syst. Evol. Microbiol.">
        <title>The Global Catalogue of Microorganisms (GCM) 10K type strain sequencing project: providing services to taxonomists for standard genome sequencing and annotation.</title>
        <authorList>
            <consortium name="The Broad Institute Genomics Platform"/>
            <consortium name="The Broad Institute Genome Sequencing Center for Infectious Disease"/>
            <person name="Wu L."/>
            <person name="Ma J."/>
        </authorList>
    </citation>
    <scope>NUCLEOTIDE SEQUENCE [LARGE SCALE GENOMIC DNA]</scope>
    <source>
        <strain evidence="3">JCM 18514</strain>
    </source>
</reference>
<evidence type="ECO:0000313" key="2">
    <source>
        <dbReference type="EMBL" id="GAA5191659.1"/>
    </source>
</evidence>
<dbReference type="PANTHER" id="PTHR48207:SF3">
    <property type="entry name" value="SUCCINATE--HYDROXYMETHYLGLUTARATE COA-TRANSFERASE"/>
    <property type="match status" value="1"/>
</dbReference>
<accession>A0ABP9S8B4</accession>
<evidence type="ECO:0008006" key="4">
    <source>
        <dbReference type="Google" id="ProtNLM"/>
    </source>
</evidence>
<dbReference type="InterPro" id="IPR050483">
    <property type="entry name" value="CoA-transferase_III_domain"/>
</dbReference>
<proteinExistence type="predicted"/>
<dbReference type="SUPFAM" id="SSF89796">
    <property type="entry name" value="CoA-transferase family III (CaiB/BaiF)"/>
    <property type="match status" value="1"/>
</dbReference>
<protein>
    <recommendedName>
        <fullName evidence="4">CoA transferase</fullName>
    </recommendedName>
</protein>
<dbReference type="Pfam" id="PF02515">
    <property type="entry name" value="CoA_transf_3"/>
    <property type="match status" value="1"/>
</dbReference>
<sequence>MCRDIHGGSPSGLPQPLAGIRIADFSRVLAGPLSSMMLADYGAEVIKIEGPAGDDTRA</sequence>
<dbReference type="PANTHER" id="PTHR48207">
    <property type="entry name" value="SUCCINATE--HYDROXYMETHYLGLUTARATE COA-TRANSFERASE"/>
    <property type="match status" value="1"/>
</dbReference>
<dbReference type="EMBL" id="BAABKK010000007">
    <property type="protein sequence ID" value="GAA5191659.1"/>
    <property type="molecule type" value="Genomic_DNA"/>
</dbReference>
<dbReference type="Gene3D" id="3.40.50.10540">
    <property type="entry name" value="Crotonobetainyl-coa:carnitine coa-transferase, domain 1"/>
    <property type="match status" value="1"/>
</dbReference>
<dbReference type="RefSeq" id="WP_345448361.1">
    <property type="nucleotide sequence ID" value="NZ_BAABKK010000007.1"/>
</dbReference>